<name>A0A7H8MQG1_STRMI</name>
<proteinExistence type="predicted"/>
<feature type="transmembrane region" description="Helical" evidence="1">
    <location>
        <begin position="140"/>
        <end position="162"/>
    </location>
</feature>
<protein>
    <submittedName>
        <fullName evidence="2">Uncharacterized protein</fullName>
    </submittedName>
</protein>
<gene>
    <name evidence="2" type="ORF">HUT09_18565</name>
</gene>
<dbReference type="GeneID" id="87633244"/>
<evidence type="ECO:0000313" key="2">
    <source>
        <dbReference type="EMBL" id="QKW44366.1"/>
    </source>
</evidence>
<dbReference type="AlphaFoldDB" id="A0A7H8MQG1"/>
<accession>A0A7H8MQG1</accession>
<evidence type="ECO:0000256" key="1">
    <source>
        <dbReference type="SAM" id="Phobius"/>
    </source>
</evidence>
<sequence length="230" mass="24990">MSNVLTMRSARVRAEDQASGTVTDMVDFSDGSGTGPVLPRVVAYVERELPPGGIPAYRAARGSGARSFALWADEHRRERVATVVTLSATGGVATFQVLGAHGELIGTIVREKALRGRGLRTRWTVTQPGGPEAVGFKGRILWWCVWWLCLPLMALVLVFSVLDGTPGNEGGVARGPRRIRWRAQGQLPVEFRSGGDKLHLHSPALDWRLGAALIALLRSFMPGSWDGRKK</sequence>
<dbReference type="Proteomes" id="UP000509345">
    <property type="component" value="Chromosome"/>
</dbReference>
<reference evidence="2 3" key="1">
    <citation type="submission" date="2020-06" db="EMBL/GenBank/DDBJ databases">
        <title>Genome mining for natural products.</title>
        <authorList>
            <person name="Zhang B."/>
            <person name="Shi J."/>
            <person name="Ge H."/>
        </authorList>
    </citation>
    <scope>NUCLEOTIDE SEQUENCE [LARGE SCALE GENOMIC DNA]</scope>
    <source>
        <strain evidence="2 3">NA06532</strain>
    </source>
</reference>
<keyword evidence="1" id="KW-0812">Transmembrane</keyword>
<evidence type="ECO:0000313" key="3">
    <source>
        <dbReference type="Proteomes" id="UP000509345"/>
    </source>
</evidence>
<keyword evidence="1" id="KW-0472">Membrane</keyword>
<keyword evidence="1" id="KW-1133">Transmembrane helix</keyword>
<dbReference type="EMBL" id="CP054926">
    <property type="protein sequence ID" value="QKW44366.1"/>
    <property type="molecule type" value="Genomic_DNA"/>
</dbReference>
<organism evidence="2 3">
    <name type="scientific">Streptomyces microflavus</name>
    <name type="common">Streptomyces lipmanii</name>
    <dbReference type="NCBI Taxonomy" id="1919"/>
    <lineage>
        <taxon>Bacteria</taxon>
        <taxon>Bacillati</taxon>
        <taxon>Actinomycetota</taxon>
        <taxon>Actinomycetes</taxon>
        <taxon>Kitasatosporales</taxon>
        <taxon>Streptomycetaceae</taxon>
        <taxon>Streptomyces</taxon>
    </lineage>
</organism>
<dbReference type="RefSeq" id="WP_176144200.1">
    <property type="nucleotide sequence ID" value="NZ_CP054926.1"/>
</dbReference>